<evidence type="ECO:0000313" key="3">
    <source>
        <dbReference type="Proteomes" id="UP000499080"/>
    </source>
</evidence>
<feature type="non-terminal residue" evidence="2">
    <location>
        <position position="53"/>
    </location>
</feature>
<keyword evidence="3" id="KW-1185">Reference proteome</keyword>
<dbReference type="EMBL" id="BGPR01175961">
    <property type="protein sequence ID" value="GBM46805.1"/>
    <property type="molecule type" value="Genomic_DNA"/>
</dbReference>
<gene>
    <name evidence="2" type="ORF">AVEN_101647_1</name>
</gene>
<protein>
    <submittedName>
        <fullName evidence="2">Uncharacterized protein</fullName>
    </submittedName>
</protein>
<organism evidence="2 3">
    <name type="scientific">Araneus ventricosus</name>
    <name type="common">Orbweaver spider</name>
    <name type="synonym">Epeira ventricosa</name>
    <dbReference type="NCBI Taxonomy" id="182803"/>
    <lineage>
        <taxon>Eukaryota</taxon>
        <taxon>Metazoa</taxon>
        <taxon>Ecdysozoa</taxon>
        <taxon>Arthropoda</taxon>
        <taxon>Chelicerata</taxon>
        <taxon>Arachnida</taxon>
        <taxon>Araneae</taxon>
        <taxon>Araneomorphae</taxon>
        <taxon>Entelegynae</taxon>
        <taxon>Araneoidea</taxon>
        <taxon>Araneidae</taxon>
        <taxon>Araneus</taxon>
    </lineage>
</organism>
<feature type="region of interest" description="Disordered" evidence="1">
    <location>
        <begin position="1"/>
        <end position="53"/>
    </location>
</feature>
<name>A0A4Y2G2B2_ARAVE</name>
<evidence type="ECO:0000313" key="2">
    <source>
        <dbReference type="EMBL" id="GBM46805.1"/>
    </source>
</evidence>
<accession>A0A4Y2G2B2</accession>
<comment type="caution">
    <text evidence="2">The sequence shown here is derived from an EMBL/GenBank/DDBJ whole genome shotgun (WGS) entry which is preliminary data.</text>
</comment>
<reference evidence="2 3" key="1">
    <citation type="journal article" date="2019" name="Sci. Rep.">
        <title>Orb-weaving spider Araneus ventricosus genome elucidates the spidroin gene catalogue.</title>
        <authorList>
            <person name="Kono N."/>
            <person name="Nakamura H."/>
            <person name="Ohtoshi R."/>
            <person name="Moran D.A.P."/>
            <person name="Shinohara A."/>
            <person name="Yoshida Y."/>
            <person name="Fujiwara M."/>
            <person name="Mori M."/>
            <person name="Tomita M."/>
            <person name="Arakawa K."/>
        </authorList>
    </citation>
    <scope>NUCLEOTIDE SEQUENCE [LARGE SCALE GENOMIC DNA]</scope>
</reference>
<dbReference type="AlphaFoldDB" id="A0A4Y2G2B2"/>
<sequence length="53" mass="5321">MQCLCTEAETSAEDAAEGATPARVSGGGRSPHPGAGCHRCGPIAKPWDGRKAA</sequence>
<evidence type="ECO:0000256" key="1">
    <source>
        <dbReference type="SAM" id="MobiDB-lite"/>
    </source>
</evidence>
<proteinExistence type="predicted"/>
<dbReference type="Proteomes" id="UP000499080">
    <property type="component" value="Unassembled WGS sequence"/>
</dbReference>